<comment type="caution">
    <text evidence="4">The sequence shown here is derived from an EMBL/GenBank/DDBJ whole genome shotgun (WGS) entry which is preliminary data.</text>
</comment>
<dbReference type="PRINTS" id="PR00455">
    <property type="entry name" value="HTHTETR"/>
</dbReference>
<dbReference type="SUPFAM" id="SSF46689">
    <property type="entry name" value="Homeodomain-like"/>
    <property type="match status" value="1"/>
</dbReference>
<dbReference type="Pfam" id="PF00440">
    <property type="entry name" value="TetR_N"/>
    <property type="match status" value="1"/>
</dbReference>
<dbReference type="InterPro" id="IPR050109">
    <property type="entry name" value="HTH-type_TetR-like_transc_reg"/>
</dbReference>
<keyword evidence="5" id="KW-1185">Reference proteome</keyword>
<dbReference type="GO" id="GO:0000976">
    <property type="term" value="F:transcription cis-regulatory region binding"/>
    <property type="evidence" value="ECO:0007669"/>
    <property type="project" value="TreeGrafter"/>
</dbReference>
<dbReference type="AlphaFoldDB" id="A0A495ICV3"/>
<dbReference type="Pfam" id="PF17920">
    <property type="entry name" value="TetR_C_16"/>
    <property type="match status" value="1"/>
</dbReference>
<gene>
    <name evidence="4" type="ORF">C8E83_0553</name>
</gene>
<evidence type="ECO:0000259" key="3">
    <source>
        <dbReference type="PROSITE" id="PS50977"/>
    </source>
</evidence>
<dbReference type="Gene3D" id="1.10.357.10">
    <property type="entry name" value="Tetracycline Repressor, domain 2"/>
    <property type="match status" value="1"/>
</dbReference>
<feature type="DNA-binding region" description="H-T-H motif" evidence="2">
    <location>
        <begin position="33"/>
        <end position="52"/>
    </location>
</feature>
<dbReference type="PROSITE" id="PS01081">
    <property type="entry name" value="HTH_TETR_1"/>
    <property type="match status" value="1"/>
</dbReference>
<dbReference type="InterPro" id="IPR023772">
    <property type="entry name" value="DNA-bd_HTH_TetR-type_CS"/>
</dbReference>
<evidence type="ECO:0000313" key="5">
    <source>
        <dbReference type="Proteomes" id="UP000280008"/>
    </source>
</evidence>
<name>A0A495ICV3_9MICO</name>
<dbReference type="PROSITE" id="PS50977">
    <property type="entry name" value="HTH_TETR_2"/>
    <property type="match status" value="1"/>
</dbReference>
<dbReference type="PANTHER" id="PTHR30055">
    <property type="entry name" value="HTH-TYPE TRANSCRIPTIONAL REGULATOR RUTR"/>
    <property type="match status" value="1"/>
</dbReference>
<accession>A0A495ICV3</accession>
<evidence type="ECO:0000256" key="1">
    <source>
        <dbReference type="ARBA" id="ARBA00023125"/>
    </source>
</evidence>
<keyword evidence="1 2" id="KW-0238">DNA-binding</keyword>
<reference evidence="4 5" key="1">
    <citation type="submission" date="2018-10" db="EMBL/GenBank/DDBJ databases">
        <title>Sequencing the genomes of 1000 actinobacteria strains.</title>
        <authorList>
            <person name="Klenk H.-P."/>
        </authorList>
    </citation>
    <scope>NUCLEOTIDE SEQUENCE [LARGE SCALE GENOMIC DNA]</scope>
    <source>
        <strain evidence="4 5">DSM 17894</strain>
    </source>
</reference>
<dbReference type="Proteomes" id="UP000280008">
    <property type="component" value="Unassembled WGS sequence"/>
</dbReference>
<feature type="domain" description="HTH tetR-type" evidence="3">
    <location>
        <begin position="10"/>
        <end position="70"/>
    </location>
</feature>
<dbReference type="InterPro" id="IPR009057">
    <property type="entry name" value="Homeodomain-like_sf"/>
</dbReference>
<dbReference type="InterPro" id="IPR001647">
    <property type="entry name" value="HTH_TetR"/>
</dbReference>
<dbReference type="GO" id="GO:0003700">
    <property type="term" value="F:DNA-binding transcription factor activity"/>
    <property type="evidence" value="ECO:0007669"/>
    <property type="project" value="TreeGrafter"/>
</dbReference>
<dbReference type="InterPro" id="IPR036271">
    <property type="entry name" value="Tet_transcr_reg_TetR-rel_C_sf"/>
</dbReference>
<dbReference type="PANTHER" id="PTHR30055:SF235">
    <property type="entry name" value="TRANSCRIPTIONAL REGULATORY PROTEIN"/>
    <property type="match status" value="1"/>
</dbReference>
<evidence type="ECO:0000313" key="4">
    <source>
        <dbReference type="EMBL" id="RKR73460.1"/>
    </source>
</evidence>
<dbReference type="SUPFAM" id="SSF48498">
    <property type="entry name" value="Tetracyclin repressor-like, C-terminal domain"/>
    <property type="match status" value="1"/>
</dbReference>
<proteinExistence type="predicted"/>
<dbReference type="EMBL" id="RBKS01000001">
    <property type="protein sequence ID" value="RKR73460.1"/>
    <property type="molecule type" value="Genomic_DNA"/>
</dbReference>
<sequence length="201" mass="21643">MPVTATRDAIKTRQLLLEAARRRFAYDGYGATTVRDIATDAGVNVALINRYFESKEGLFEACLTRAVEDLDEPASRAGDGAGLSFDEAVADLVARVVDRPGGDQPLELLLLLRSSGDERADVVRRRTLRKYSEQLARIAGWAPGGSDDLVLRAQLVLSTIFGVVIVRASTGLDLQPLAGAGSDRLSGPLRDVVATLLRPRP</sequence>
<dbReference type="InterPro" id="IPR041678">
    <property type="entry name" value="TetR_C_16"/>
</dbReference>
<dbReference type="RefSeq" id="WP_170159825.1">
    <property type="nucleotide sequence ID" value="NZ_RBKS01000001.1"/>
</dbReference>
<evidence type="ECO:0000256" key="2">
    <source>
        <dbReference type="PROSITE-ProRule" id="PRU00335"/>
    </source>
</evidence>
<protein>
    <submittedName>
        <fullName evidence="4">TetR family transcriptional regulator</fullName>
    </submittedName>
</protein>
<organism evidence="4 5">
    <name type="scientific">Frondihabitans australicus</name>
    <dbReference type="NCBI Taxonomy" id="386892"/>
    <lineage>
        <taxon>Bacteria</taxon>
        <taxon>Bacillati</taxon>
        <taxon>Actinomycetota</taxon>
        <taxon>Actinomycetes</taxon>
        <taxon>Micrococcales</taxon>
        <taxon>Microbacteriaceae</taxon>
        <taxon>Frondihabitans</taxon>
    </lineage>
</organism>